<feature type="region of interest" description="Disordered" evidence="1">
    <location>
        <begin position="42"/>
        <end position="80"/>
    </location>
</feature>
<name>A0A0R3SUM5_HYMDI</name>
<protein>
    <submittedName>
        <fullName evidence="4">Reverse transcriptase</fullName>
    </submittedName>
</protein>
<sequence>MQRQGVTDSVSLQSTLSRSFINEFNAIEQALNSEIDFISPRSSPYLQDSASKSDISNEEGNNNQSIASDSADEQYESDSVEVVRPLNARTLPIEDPIETYDLIIDEMKSNGVQWVPADQMSKSLSEVRLAAPDGHQHKNVRLF</sequence>
<gene>
    <name evidence="2" type="ORF">HDID_LOCUS9210</name>
</gene>
<dbReference type="AlphaFoldDB" id="A0A0R3SUM5"/>
<reference evidence="4" key="1">
    <citation type="submission" date="2017-02" db="UniProtKB">
        <authorList>
            <consortium name="WormBaseParasite"/>
        </authorList>
    </citation>
    <scope>IDENTIFICATION</scope>
</reference>
<dbReference type="EMBL" id="UYSG01011237">
    <property type="protein sequence ID" value="VDL61528.1"/>
    <property type="molecule type" value="Genomic_DNA"/>
</dbReference>
<feature type="compositionally biased region" description="Acidic residues" evidence="1">
    <location>
        <begin position="70"/>
        <end position="79"/>
    </location>
</feature>
<evidence type="ECO:0000313" key="4">
    <source>
        <dbReference type="WBParaSite" id="HDID_0000921201-mRNA-1"/>
    </source>
</evidence>
<dbReference type="WBParaSite" id="HDID_0000921201-mRNA-1">
    <property type="protein sequence ID" value="HDID_0000921201-mRNA-1"/>
    <property type="gene ID" value="HDID_0000921201"/>
</dbReference>
<evidence type="ECO:0000313" key="2">
    <source>
        <dbReference type="EMBL" id="VDL61528.1"/>
    </source>
</evidence>
<evidence type="ECO:0000313" key="3">
    <source>
        <dbReference type="Proteomes" id="UP000274504"/>
    </source>
</evidence>
<dbReference type="Proteomes" id="UP000274504">
    <property type="component" value="Unassembled WGS sequence"/>
</dbReference>
<organism evidence="4">
    <name type="scientific">Hymenolepis diminuta</name>
    <name type="common">Rat tapeworm</name>
    <dbReference type="NCBI Taxonomy" id="6216"/>
    <lineage>
        <taxon>Eukaryota</taxon>
        <taxon>Metazoa</taxon>
        <taxon>Spiralia</taxon>
        <taxon>Lophotrochozoa</taxon>
        <taxon>Platyhelminthes</taxon>
        <taxon>Cestoda</taxon>
        <taxon>Eucestoda</taxon>
        <taxon>Cyclophyllidea</taxon>
        <taxon>Hymenolepididae</taxon>
        <taxon>Hymenolepis</taxon>
    </lineage>
</organism>
<evidence type="ECO:0000256" key="1">
    <source>
        <dbReference type="SAM" id="MobiDB-lite"/>
    </source>
</evidence>
<proteinExistence type="predicted"/>
<accession>A0A0R3SUM5</accession>
<reference evidence="2 3" key="2">
    <citation type="submission" date="2018-11" db="EMBL/GenBank/DDBJ databases">
        <authorList>
            <consortium name="Pathogen Informatics"/>
        </authorList>
    </citation>
    <scope>NUCLEOTIDE SEQUENCE [LARGE SCALE GENOMIC DNA]</scope>
</reference>
<feature type="compositionally biased region" description="Polar residues" evidence="1">
    <location>
        <begin position="42"/>
        <end position="68"/>
    </location>
</feature>